<dbReference type="SUPFAM" id="SSF53649">
    <property type="entry name" value="Alkaline phosphatase-like"/>
    <property type="match status" value="1"/>
</dbReference>
<dbReference type="Gene3D" id="3.40.720.10">
    <property type="entry name" value="Alkaline Phosphatase, subunit A"/>
    <property type="match status" value="1"/>
</dbReference>
<dbReference type="Proteomes" id="UP000291124">
    <property type="component" value="Chromosome"/>
</dbReference>
<sequence length="545" mass="62669">MLLLEKKKYKNFKKMKKINFLVLTLFFAIGCFSQNAIQNSEKVNINKPNIVFILSDDLSFRDVSAYGQKNYKTPNIDKLCLTSARFTQAYAAAPECAPSRGSFLSGKHVGHGPIRLNSSARGFEFLPKNTYTLAKMLQETGYKTGVVGKWGLGYKDDAGNPLKQGFDYHFGFLTHYEAHSYFPLVLYENNKEIHYPENKGMDIKPLYEKDRGNPDRIDFEKYYDQNGKLVYMNLAKAAYAPDLFDIKAAEFIHKNKKDPFFLWFATNLPHGPTIVDDFRQLKDRKDMDIQSREWGAMVQRLDISVGKLVDKLKEEGVYDNTIIIFASDNGYSMHNPTKGKGNKQNNGRPVWEDDPFLQNKGTFTGGKFTGLEGGMRIPFFIHMPKQDTPSVISEPVWLVDLFPTFASVSNSKPINGLDGYNLIPLMNGDRNSIPKDRFMYFTRKDEQAVRQGPWFAYRSHPKQDLELYLIEEDQLINVNLASQYPQISAAMKTIIEREQVPAEWYWNPGDTQDIFNQKVKKAKETGQLIKNYRPNNIKLMPWETE</sequence>
<evidence type="ECO:0000313" key="5">
    <source>
        <dbReference type="EMBL" id="QBN20475.1"/>
    </source>
</evidence>
<dbReference type="AlphaFoldDB" id="A0A4P6YHV8"/>
<dbReference type="InterPro" id="IPR017850">
    <property type="entry name" value="Alkaline_phosphatase_core_sf"/>
</dbReference>
<dbReference type="PROSITE" id="PS51257">
    <property type="entry name" value="PROKAR_LIPOPROTEIN"/>
    <property type="match status" value="1"/>
</dbReference>
<feature type="signal peptide" evidence="3">
    <location>
        <begin position="1"/>
        <end position="36"/>
    </location>
</feature>
<proteinExistence type="inferred from homology"/>
<feature type="chain" id="PRO_5020455890" description="Sulfatase N-terminal domain-containing protein" evidence="3">
    <location>
        <begin position="37"/>
        <end position="545"/>
    </location>
</feature>
<dbReference type="InterPro" id="IPR000917">
    <property type="entry name" value="Sulfatase_N"/>
</dbReference>
<evidence type="ECO:0000313" key="6">
    <source>
        <dbReference type="Proteomes" id="UP000291124"/>
    </source>
</evidence>
<gene>
    <name evidence="5" type="ORF">E1750_17320</name>
</gene>
<accession>A0A4P6YHV8</accession>
<dbReference type="InterPro" id="IPR050738">
    <property type="entry name" value="Sulfatase"/>
</dbReference>
<comment type="similarity">
    <text evidence="1">Belongs to the sulfatase family.</text>
</comment>
<dbReference type="Pfam" id="PF00884">
    <property type="entry name" value="Sulfatase"/>
    <property type="match status" value="1"/>
</dbReference>
<evidence type="ECO:0000256" key="2">
    <source>
        <dbReference type="ARBA" id="ARBA00022801"/>
    </source>
</evidence>
<keyword evidence="3" id="KW-0732">Signal</keyword>
<dbReference type="KEGG" id="fnk:E1750_17320"/>
<evidence type="ECO:0000259" key="4">
    <source>
        <dbReference type="Pfam" id="PF00884"/>
    </source>
</evidence>
<feature type="domain" description="Sulfatase N-terminal" evidence="4">
    <location>
        <begin position="48"/>
        <end position="408"/>
    </location>
</feature>
<reference evidence="6" key="1">
    <citation type="submission" date="2019-03" db="EMBL/GenBank/DDBJ databases">
        <title>Flavobacterium sp.</title>
        <authorList>
            <person name="Kim H."/>
        </authorList>
    </citation>
    <scope>NUCLEOTIDE SEQUENCE [LARGE SCALE GENOMIC DNA]</scope>
    <source>
        <strain evidence="6">GS13</strain>
    </source>
</reference>
<dbReference type="EMBL" id="CP037933">
    <property type="protein sequence ID" value="QBN20475.1"/>
    <property type="molecule type" value="Genomic_DNA"/>
</dbReference>
<dbReference type="PANTHER" id="PTHR42693:SF53">
    <property type="entry name" value="ENDO-4-O-SULFATASE"/>
    <property type="match status" value="1"/>
</dbReference>
<keyword evidence="6" id="KW-1185">Reference proteome</keyword>
<organism evidence="5 6">
    <name type="scientific">Flavobacterium nackdongense</name>
    <dbReference type="NCBI Taxonomy" id="2547394"/>
    <lineage>
        <taxon>Bacteria</taxon>
        <taxon>Pseudomonadati</taxon>
        <taxon>Bacteroidota</taxon>
        <taxon>Flavobacteriia</taxon>
        <taxon>Flavobacteriales</taxon>
        <taxon>Flavobacteriaceae</taxon>
        <taxon>Flavobacterium</taxon>
    </lineage>
</organism>
<keyword evidence="2" id="KW-0378">Hydrolase</keyword>
<evidence type="ECO:0000256" key="1">
    <source>
        <dbReference type="ARBA" id="ARBA00008779"/>
    </source>
</evidence>
<dbReference type="PANTHER" id="PTHR42693">
    <property type="entry name" value="ARYLSULFATASE FAMILY MEMBER"/>
    <property type="match status" value="1"/>
</dbReference>
<dbReference type="GO" id="GO:0004065">
    <property type="term" value="F:arylsulfatase activity"/>
    <property type="evidence" value="ECO:0007669"/>
    <property type="project" value="TreeGrafter"/>
</dbReference>
<dbReference type="OrthoDB" id="9765065at2"/>
<name>A0A4P6YHV8_9FLAO</name>
<protein>
    <recommendedName>
        <fullName evidence="4">Sulfatase N-terminal domain-containing protein</fullName>
    </recommendedName>
</protein>
<evidence type="ECO:0000256" key="3">
    <source>
        <dbReference type="SAM" id="SignalP"/>
    </source>
</evidence>